<reference evidence="6 7" key="1">
    <citation type="submission" date="2020-08" db="EMBL/GenBank/DDBJ databases">
        <title>Genomic Encyclopedia of Type Strains, Phase III (KMG-III): the genomes of soil and plant-associated and newly described type strains.</title>
        <authorList>
            <person name="Whitman W."/>
        </authorList>
    </citation>
    <scope>NUCLEOTIDE SEQUENCE [LARGE SCALE GENOMIC DNA]</scope>
    <source>
        <strain evidence="6 7">CECT 8897</strain>
    </source>
</reference>
<dbReference type="GO" id="GO:0006351">
    <property type="term" value="P:DNA-templated transcription"/>
    <property type="evidence" value="ECO:0007669"/>
    <property type="project" value="TreeGrafter"/>
</dbReference>
<evidence type="ECO:0000256" key="3">
    <source>
        <dbReference type="ARBA" id="ARBA00023125"/>
    </source>
</evidence>
<comment type="similarity">
    <text evidence="1">Belongs to the LysR transcriptional regulatory family.</text>
</comment>
<dbReference type="Pfam" id="PF00126">
    <property type="entry name" value="HTH_1"/>
    <property type="match status" value="1"/>
</dbReference>
<dbReference type="Gene3D" id="1.10.10.10">
    <property type="entry name" value="Winged helix-like DNA-binding domain superfamily/Winged helix DNA-binding domain"/>
    <property type="match status" value="1"/>
</dbReference>
<dbReference type="InterPro" id="IPR036390">
    <property type="entry name" value="WH_DNA-bd_sf"/>
</dbReference>
<dbReference type="GO" id="GO:0043565">
    <property type="term" value="F:sequence-specific DNA binding"/>
    <property type="evidence" value="ECO:0007669"/>
    <property type="project" value="TreeGrafter"/>
</dbReference>
<dbReference type="Proteomes" id="UP000541535">
    <property type="component" value="Unassembled WGS sequence"/>
</dbReference>
<dbReference type="InterPro" id="IPR005119">
    <property type="entry name" value="LysR_subst-bd"/>
</dbReference>
<gene>
    <name evidence="6" type="ORF">FHS03_002932</name>
</gene>
<comment type="caution">
    <text evidence="6">The sequence shown here is derived from an EMBL/GenBank/DDBJ whole genome shotgun (WGS) entry which is preliminary data.</text>
</comment>
<keyword evidence="3 6" id="KW-0238">DNA-binding</keyword>
<dbReference type="InterPro" id="IPR000847">
    <property type="entry name" value="LysR_HTH_N"/>
</dbReference>
<dbReference type="InterPro" id="IPR036388">
    <property type="entry name" value="WH-like_DNA-bd_sf"/>
</dbReference>
<keyword evidence="2" id="KW-0805">Transcription regulation</keyword>
<evidence type="ECO:0000313" key="7">
    <source>
        <dbReference type="Proteomes" id="UP000541535"/>
    </source>
</evidence>
<proteinExistence type="inferred from homology"/>
<dbReference type="Gene3D" id="3.40.190.290">
    <property type="match status" value="1"/>
</dbReference>
<dbReference type="RefSeq" id="WP_183441674.1">
    <property type="nucleotide sequence ID" value="NZ_JACHXD010000007.1"/>
</dbReference>
<evidence type="ECO:0000259" key="5">
    <source>
        <dbReference type="PROSITE" id="PS50931"/>
    </source>
</evidence>
<dbReference type="AlphaFoldDB" id="A0A7W5BB29"/>
<feature type="domain" description="HTH lysR-type" evidence="5">
    <location>
        <begin position="4"/>
        <end position="61"/>
    </location>
</feature>
<keyword evidence="7" id="KW-1185">Reference proteome</keyword>
<name>A0A7W5BB29_9BURK</name>
<evidence type="ECO:0000256" key="2">
    <source>
        <dbReference type="ARBA" id="ARBA00023015"/>
    </source>
</evidence>
<organism evidence="6 7">
    <name type="scientific">Pseudoduganella violacea</name>
    <dbReference type="NCBI Taxonomy" id="1715466"/>
    <lineage>
        <taxon>Bacteria</taxon>
        <taxon>Pseudomonadati</taxon>
        <taxon>Pseudomonadota</taxon>
        <taxon>Betaproteobacteria</taxon>
        <taxon>Burkholderiales</taxon>
        <taxon>Oxalobacteraceae</taxon>
        <taxon>Telluria group</taxon>
        <taxon>Pseudoduganella</taxon>
    </lineage>
</organism>
<dbReference type="SUPFAM" id="SSF53850">
    <property type="entry name" value="Periplasmic binding protein-like II"/>
    <property type="match status" value="1"/>
</dbReference>
<evidence type="ECO:0000313" key="6">
    <source>
        <dbReference type="EMBL" id="MBB3119877.1"/>
    </source>
</evidence>
<keyword evidence="4" id="KW-0804">Transcription</keyword>
<dbReference type="PANTHER" id="PTHR30537:SF3">
    <property type="entry name" value="TRANSCRIPTIONAL REGULATORY PROTEIN"/>
    <property type="match status" value="1"/>
</dbReference>
<dbReference type="GO" id="GO:0003700">
    <property type="term" value="F:DNA-binding transcription factor activity"/>
    <property type="evidence" value="ECO:0007669"/>
    <property type="project" value="InterPro"/>
</dbReference>
<accession>A0A7W5BB29</accession>
<dbReference type="EMBL" id="JACHXD010000007">
    <property type="protein sequence ID" value="MBB3119877.1"/>
    <property type="molecule type" value="Genomic_DNA"/>
</dbReference>
<dbReference type="SUPFAM" id="SSF46785">
    <property type="entry name" value="Winged helix' DNA-binding domain"/>
    <property type="match status" value="1"/>
</dbReference>
<dbReference type="Pfam" id="PF03466">
    <property type="entry name" value="LysR_substrate"/>
    <property type="match status" value="1"/>
</dbReference>
<dbReference type="PANTHER" id="PTHR30537">
    <property type="entry name" value="HTH-TYPE TRANSCRIPTIONAL REGULATOR"/>
    <property type="match status" value="1"/>
</dbReference>
<evidence type="ECO:0000256" key="4">
    <source>
        <dbReference type="ARBA" id="ARBA00023163"/>
    </source>
</evidence>
<evidence type="ECO:0000256" key="1">
    <source>
        <dbReference type="ARBA" id="ARBA00009437"/>
    </source>
</evidence>
<sequence length="299" mass="33169">MHKLDWEDLRCFAAVSRGGSISAAARELGVNHSTVLRRLDGLEQSLGVRLFERFQSGYVLTSAGELLHDHTGEVEERIETAQRALGGLDAELSGVVRLTTTDTLAHGLLMPILQRFRQRHPAVQLQLVLNNSFLNLTRREADIAVRPSNTPPDALVGRKAGVVASAFYASRAYLKELDKQGIARDDWAAQRWVAPDESLSHLSMAKWIAAHVPPQHIALRADSLLAMRDAALAGMGVAPLLCMLAEGERKLVRLAAPEPRFHTQLWVLSHRDLKRVARIKALTQFLYDELRENAHVLPA</sequence>
<dbReference type="PROSITE" id="PS50931">
    <property type="entry name" value="HTH_LYSR"/>
    <property type="match status" value="1"/>
</dbReference>
<dbReference type="InterPro" id="IPR058163">
    <property type="entry name" value="LysR-type_TF_proteobact-type"/>
</dbReference>
<protein>
    <submittedName>
        <fullName evidence="6">DNA-binding transcriptional LysR family regulator</fullName>
    </submittedName>
</protein>